<evidence type="ECO:0000256" key="2">
    <source>
        <dbReference type="ARBA" id="ARBA00012150"/>
    </source>
</evidence>
<evidence type="ECO:0000313" key="10">
    <source>
        <dbReference type="EMBL" id="TPX53408.1"/>
    </source>
</evidence>
<dbReference type="OrthoDB" id="7961613at2759"/>
<dbReference type="PRINTS" id="PR00112">
    <property type="entry name" value="ACYLPHPHTASE"/>
</dbReference>
<dbReference type="PROSITE" id="PS00151">
    <property type="entry name" value="ACYLPHOSPHATASE_2"/>
    <property type="match status" value="1"/>
</dbReference>
<comment type="similarity">
    <text evidence="1 7">Belongs to the acylphosphatase family.</text>
</comment>
<dbReference type="InterPro" id="IPR036046">
    <property type="entry name" value="Acylphosphatase-like_dom_sf"/>
</dbReference>
<dbReference type="PANTHER" id="PTHR10029:SF3">
    <property type="entry name" value="ACYLPHOSPHATASE-RELATED"/>
    <property type="match status" value="1"/>
</dbReference>
<accession>A0A507DR50</accession>
<evidence type="ECO:0000256" key="6">
    <source>
        <dbReference type="RuleBase" id="RU000553"/>
    </source>
</evidence>
<feature type="active site" evidence="5">
    <location>
        <position position="38"/>
    </location>
</feature>
<dbReference type="EC" id="3.6.1.7" evidence="2 5"/>
<sequence>METASSSSSSSSSANASTKPLWTVSYQIHGKVQGVFFRKYTCHKGQTLGINGYVKNHDNGWVEGIAQGPKSQVEAFKKWISSEGSPKSRIDSFHWSNEGLIDKLEHQAFSIKD</sequence>
<evidence type="ECO:0000256" key="7">
    <source>
        <dbReference type="RuleBase" id="RU004168"/>
    </source>
</evidence>
<evidence type="ECO:0000313" key="12">
    <source>
        <dbReference type="Proteomes" id="UP000320475"/>
    </source>
</evidence>
<reference evidence="11 12" key="1">
    <citation type="journal article" date="2019" name="Sci. Rep.">
        <title>Comparative genomics of chytrid fungi reveal insights into the obligate biotrophic and pathogenic lifestyle of Synchytrium endobioticum.</title>
        <authorList>
            <person name="van de Vossenberg B.T.L.H."/>
            <person name="Warris S."/>
            <person name="Nguyen H.D.T."/>
            <person name="van Gent-Pelzer M.P.E."/>
            <person name="Joly D.L."/>
            <person name="van de Geest H.C."/>
            <person name="Bonants P.J.M."/>
            <person name="Smith D.S."/>
            <person name="Levesque C.A."/>
            <person name="van der Lee T.A.J."/>
        </authorList>
    </citation>
    <scope>NUCLEOTIDE SEQUENCE [LARGE SCALE GENOMIC DNA]</scope>
    <source>
        <strain evidence="9 12">LEV6574</strain>
        <strain evidence="10 11">MB42</strain>
    </source>
</reference>
<comment type="catalytic activity">
    <reaction evidence="4 5 6">
        <text>an acyl phosphate + H2O = a carboxylate + phosphate + H(+)</text>
        <dbReference type="Rhea" id="RHEA:14965"/>
        <dbReference type="ChEBI" id="CHEBI:15377"/>
        <dbReference type="ChEBI" id="CHEBI:15378"/>
        <dbReference type="ChEBI" id="CHEBI:29067"/>
        <dbReference type="ChEBI" id="CHEBI:43474"/>
        <dbReference type="ChEBI" id="CHEBI:59918"/>
        <dbReference type="EC" id="3.6.1.7"/>
    </reaction>
</comment>
<dbReference type="InterPro" id="IPR017968">
    <property type="entry name" value="Acylphosphatase_CS"/>
</dbReference>
<dbReference type="SUPFAM" id="SSF54975">
    <property type="entry name" value="Acylphosphatase/BLUF domain-like"/>
    <property type="match status" value="1"/>
</dbReference>
<dbReference type="PROSITE" id="PS51160">
    <property type="entry name" value="ACYLPHOSPHATASE_3"/>
    <property type="match status" value="1"/>
</dbReference>
<dbReference type="PANTHER" id="PTHR10029">
    <property type="entry name" value="ACYLPHOSPHATASE"/>
    <property type="match status" value="1"/>
</dbReference>
<dbReference type="STRING" id="286115.A0A507DR50"/>
<evidence type="ECO:0000313" key="11">
    <source>
        <dbReference type="Proteomes" id="UP000317494"/>
    </source>
</evidence>
<keyword evidence="3 5" id="KW-0378">Hydrolase</keyword>
<dbReference type="EMBL" id="QEAM01000004">
    <property type="protein sequence ID" value="TPX51488.1"/>
    <property type="molecule type" value="Genomic_DNA"/>
</dbReference>
<dbReference type="Gene3D" id="3.30.70.100">
    <property type="match status" value="1"/>
</dbReference>
<evidence type="ECO:0000256" key="1">
    <source>
        <dbReference type="ARBA" id="ARBA00005614"/>
    </source>
</evidence>
<evidence type="ECO:0000256" key="3">
    <source>
        <dbReference type="ARBA" id="ARBA00022801"/>
    </source>
</evidence>
<evidence type="ECO:0000256" key="4">
    <source>
        <dbReference type="ARBA" id="ARBA00047645"/>
    </source>
</evidence>
<name>A0A507DR50_9FUNG</name>
<dbReference type="Proteomes" id="UP000320475">
    <property type="component" value="Unassembled WGS sequence"/>
</dbReference>
<evidence type="ECO:0000256" key="5">
    <source>
        <dbReference type="PROSITE-ProRule" id="PRU00520"/>
    </source>
</evidence>
<evidence type="ECO:0000259" key="8">
    <source>
        <dbReference type="PROSITE" id="PS51160"/>
    </source>
</evidence>
<dbReference type="AlphaFoldDB" id="A0A507DR50"/>
<gene>
    <name evidence="10" type="primary">SENM791</name>
    <name evidence="9" type="synonym">SENL287</name>
    <name evidence="9" type="ORF">SeLEV6574_g00287</name>
    <name evidence="10" type="ORF">SeMB42_g00791</name>
</gene>
<feature type="domain" description="Acylphosphatase-like" evidence="8">
    <location>
        <begin position="23"/>
        <end position="113"/>
    </location>
</feature>
<dbReference type="InterPro" id="IPR020456">
    <property type="entry name" value="Acylphosphatase"/>
</dbReference>
<feature type="active site" evidence="5">
    <location>
        <position position="56"/>
    </location>
</feature>
<proteinExistence type="inferred from homology"/>
<dbReference type="VEuPathDB" id="FungiDB:SeMB42_g00791"/>
<dbReference type="GO" id="GO:0003998">
    <property type="term" value="F:acylphosphatase activity"/>
    <property type="evidence" value="ECO:0007669"/>
    <property type="project" value="UniProtKB-EC"/>
</dbReference>
<organism evidence="10 11">
    <name type="scientific">Synchytrium endobioticum</name>
    <dbReference type="NCBI Taxonomy" id="286115"/>
    <lineage>
        <taxon>Eukaryota</taxon>
        <taxon>Fungi</taxon>
        <taxon>Fungi incertae sedis</taxon>
        <taxon>Chytridiomycota</taxon>
        <taxon>Chytridiomycota incertae sedis</taxon>
        <taxon>Chytridiomycetes</taxon>
        <taxon>Synchytriales</taxon>
        <taxon>Synchytriaceae</taxon>
        <taxon>Synchytrium</taxon>
    </lineage>
</organism>
<dbReference type="EMBL" id="QEAN01000017">
    <property type="protein sequence ID" value="TPX53408.1"/>
    <property type="molecule type" value="Genomic_DNA"/>
</dbReference>
<dbReference type="InterPro" id="IPR001792">
    <property type="entry name" value="Acylphosphatase-like_dom"/>
</dbReference>
<keyword evidence="11" id="KW-1185">Reference proteome</keyword>
<evidence type="ECO:0000313" key="9">
    <source>
        <dbReference type="EMBL" id="TPX51488.1"/>
    </source>
</evidence>
<comment type="caution">
    <text evidence="10">The sequence shown here is derived from an EMBL/GenBank/DDBJ whole genome shotgun (WGS) entry which is preliminary data.</text>
</comment>
<protein>
    <recommendedName>
        <fullName evidence="2 5">Acylphosphatase</fullName>
        <ecNumber evidence="2 5">3.6.1.7</ecNumber>
    </recommendedName>
</protein>
<dbReference type="Pfam" id="PF00708">
    <property type="entry name" value="Acylphosphatase"/>
    <property type="match status" value="1"/>
</dbReference>
<dbReference type="PROSITE" id="PS00150">
    <property type="entry name" value="ACYLPHOSPHATASE_1"/>
    <property type="match status" value="1"/>
</dbReference>
<dbReference type="Proteomes" id="UP000317494">
    <property type="component" value="Unassembled WGS sequence"/>
</dbReference>